<dbReference type="NCBIfam" id="TIGR03351">
    <property type="entry name" value="PhnX-like"/>
    <property type="match status" value="1"/>
</dbReference>
<dbReference type="InterPro" id="IPR022468">
    <property type="entry name" value="PhnX-like"/>
</dbReference>
<organism evidence="1 2">
    <name type="scientific">Pedobacter ginsengiterrae</name>
    <dbReference type="NCBI Taxonomy" id="871696"/>
    <lineage>
        <taxon>Bacteria</taxon>
        <taxon>Pseudomonadati</taxon>
        <taxon>Bacteroidota</taxon>
        <taxon>Sphingobacteriia</taxon>
        <taxon>Sphingobacteriales</taxon>
        <taxon>Sphingobacteriaceae</taxon>
        <taxon>Pedobacter</taxon>
    </lineage>
</organism>
<dbReference type="PANTHER" id="PTHR43434:SF19">
    <property type="entry name" value="PHOSPHONOACETALDEHYDE HYDROLASE"/>
    <property type="match status" value="1"/>
</dbReference>
<dbReference type="InterPro" id="IPR023198">
    <property type="entry name" value="PGP-like_dom2"/>
</dbReference>
<dbReference type="SFLD" id="SFLDG01129">
    <property type="entry name" value="C1.5:_HAD__Beta-PGM__Phosphata"/>
    <property type="match status" value="1"/>
</dbReference>
<keyword evidence="2" id="KW-1185">Reference proteome</keyword>
<sequence>MKMENISMVVFDMAGTTVNEDNLVYKTLLKVINDAGFELNLEQVLELGAGKEKRQAIRSLIDNFYAEKNEDVISKIYEHFIVELTNAYKEEAILPQPNVIEVFFQLKQKGIITVLNTGYDRKTAQAIIDKLGWQEGIEFDGLVTASDVEHNRPDPDMIFFAMKRFNIKDSESVIKVGDSTIDILEGKNAGCGMSIGITTGAHSAEQLEKANPDKVINDLAELMIMLEKREHSAY</sequence>
<dbReference type="Proteomes" id="UP001501081">
    <property type="component" value="Unassembled WGS sequence"/>
</dbReference>
<dbReference type="Gene3D" id="1.10.150.240">
    <property type="entry name" value="Putative phosphatase, domain 2"/>
    <property type="match status" value="1"/>
</dbReference>
<dbReference type="Gene3D" id="3.40.50.1000">
    <property type="entry name" value="HAD superfamily/HAD-like"/>
    <property type="match status" value="1"/>
</dbReference>
<reference evidence="2" key="1">
    <citation type="journal article" date="2019" name="Int. J. Syst. Evol. Microbiol.">
        <title>The Global Catalogue of Microorganisms (GCM) 10K type strain sequencing project: providing services to taxonomists for standard genome sequencing and annotation.</title>
        <authorList>
            <consortium name="The Broad Institute Genomics Platform"/>
            <consortium name="The Broad Institute Genome Sequencing Center for Infectious Disease"/>
            <person name="Wu L."/>
            <person name="Ma J."/>
        </authorList>
    </citation>
    <scope>NUCLEOTIDE SEQUENCE [LARGE SCALE GENOMIC DNA]</scope>
    <source>
        <strain evidence="2">JCM 17338</strain>
    </source>
</reference>
<dbReference type="Pfam" id="PF13419">
    <property type="entry name" value="HAD_2"/>
    <property type="match status" value="1"/>
</dbReference>
<evidence type="ECO:0000313" key="1">
    <source>
        <dbReference type="EMBL" id="GAA3972453.1"/>
    </source>
</evidence>
<comment type="caution">
    <text evidence="1">The sequence shown here is derived from an EMBL/GenBank/DDBJ whole genome shotgun (WGS) entry which is preliminary data.</text>
</comment>
<dbReference type="EMBL" id="BAABAK010000015">
    <property type="protein sequence ID" value="GAA3972453.1"/>
    <property type="molecule type" value="Genomic_DNA"/>
</dbReference>
<dbReference type="PANTHER" id="PTHR43434">
    <property type="entry name" value="PHOSPHOGLYCOLATE PHOSPHATASE"/>
    <property type="match status" value="1"/>
</dbReference>
<dbReference type="InterPro" id="IPR023214">
    <property type="entry name" value="HAD_sf"/>
</dbReference>
<dbReference type="InterPro" id="IPR050155">
    <property type="entry name" value="HAD-like_hydrolase_sf"/>
</dbReference>
<evidence type="ECO:0000313" key="2">
    <source>
        <dbReference type="Proteomes" id="UP001501081"/>
    </source>
</evidence>
<dbReference type="SUPFAM" id="SSF56784">
    <property type="entry name" value="HAD-like"/>
    <property type="match status" value="1"/>
</dbReference>
<proteinExistence type="predicted"/>
<dbReference type="SFLD" id="SFLDS00003">
    <property type="entry name" value="Haloacid_Dehalogenase"/>
    <property type="match status" value="1"/>
</dbReference>
<name>A0ABP7PWB9_9SPHI</name>
<dbReference type="InterPro" id="IPR036412">
    <property type="entry name" value="HAD-like_sf"/>
</dbReference>
<protein>
    <submittedName>
        <fullName evidence="1">Phosphonatase-like hydrolase</fullName>
    </submittedName>
</protein>
<gene>
    <name evidence="1" type="ORF">GCM10022246_25950</name>
</gene>
<accession>A0ABP7PWB9</accession>
<dbReference type="SFLD" id="SFLDG01135">
    <property type="entry name" value="C1.5.6:_HAD__Beta-PGM__Phospha"/>
    <property type="match status" value="1"/>
</dbReference>
<dbReference type="InterPro" id="IPR041492">
    <property type="entry name" value="HAD_2"/>
</dbReference>